<dbReference type="Gene3D" id="3.40.50.1820">
    <property type="entry name" value="alpha/beta hydrolase"/>
    <property type="match status" value="1"/>
</dbReference>
<protein>
    <recommendedName>
        <fullName evidence="3">Palmitoyl-protein thioesterase 1</fullName>
        <ecNumber evidence="2">3.1.2.22</ecNumber>
    </recommendedName>
    <alternativeName>
        <fullName evidence="8">Palmitoyl-protein hydrolase 1</fullName>
    </alternativeName>
</protein>
<dbReference type="SUPFAM" id="SSF53474">
    <property type="entry name" value="alpha/beta-Hydrolases"/>
    <property type="match status" value="1"/>
</dbReference>
<evidence type="ECO:0000256" key="3">
    <source>
        <dbReference type="ARBA" id="ARBA00014212"/>
    </source>
</evidence>
<evidence type="ECO:0000256" key="5">
    <source>
        <dbReference type="ARBA" id="ARBA00022801"/>
    </source>
</evidence>
<dbReference type="GO" id="GO:0006898">
    <property type="term" value="P:receptor-mediated endocytosis"/>
    <property type="evidence" value="ECO:0007669"/>
    <property type="project" value="TreeGrafter"/>
</dbReference>
<evidence type="ECO:0000256" key="2">
    <source>
        <dbReference type="ARBA" id="ARBA00012423"/>
    </source>
</evidence>
<dbReference type="InterPro" id="IPR002472">
    <property type="entry name" value="Palm_thioest"/>
</dbReference>
<evidence type="ECO:0000256" key="6">
    <source>
        <dbReference type="ARBA" id="ARBA00023157"/>
    </source>
</evidence>
<dbReference type="EC" id="3.1.2.22" evidence="2"/>
<evidence type="ECO:0000256" key="7">
    <source>
        <dbReference type="ARBA" id="ARBA00023180"/>
    </source>
</evidence>
<evidence type="ECO:0000313" key="10">
    <source>
        <dbReference type="Proteomes" id="UP000887578"/>
    </source>
</evidence>
<comment type="similarity">
    <text evidence="1">Belongs to the palmitoyl-protein thioesterase family.</text>
</comment>
<keyword evidence="6" id="KW-1015">Disulfide bond</keyword>
<dbReference type="Proteomes" id="UP000887578">
    <property type="component" value="Unplaced"/>
</dbReference>
<keyword evidence="4" id="KW-0732">Signal</keyword>
<dbReference type="GO" id="GO:0008474">
    <property type="term" value="F:palmitoyl-(protein) hydrolase activity"/>
    <property type="evidence" value="ECO:0007669"/>
    <property type="project" value="UniProtKB-EC"/>
</dbReference>
<dbReference type="GO" id="GO:0005764">
    <property type="term" value="C:lysosome"/>
    <property type="evidence" value="ECO:0007669"/>
    <property type="project" value="TreeGrafter"/>
</dbReference>
<organism evidence="10 11">
    <name type="scientific">Panagrolaimus davidi</name>
    <dbReference type="NCBI Taxonomy" id="227884"/>
    <lineage>
        <taxon>Eukaryota</taxon>
        <taxon>Metazoa</taxon>
        <taxon>Ecdysozoa</taxon>
        <taxon>Nematoda</taxon>
        <taxon>Chromadorea</taxon>
        <taxon>Rhabditida</taxon>
        <taxon>Tylenchina</taxon>
        <taxon>Panagrolaimomorpha</taxon>
        <taxon>Panagrolaimoidea</taxon>
        <taxon>Panagrolaimidae</taxon>
        <taxon>Panagrolaimus</taxon>
    </lineage>
</organism>
<dbReference type="AlphaFoldDB" id="A0A914PI44"/>
<dbReference type="Pfam" id="PF02089">
    <property type="entry name" value="Palm_thioest"/>
    <property type="match status" value="1"/>
</dbReference>
<keyword evidence="5" id="KW-0378">Hydrolase</keyword>
<proteinExistence type="inferred from homology"/>
<evidence type="ECO:0000256" key="8">
    <source>
        <dbReference type="ARBA" id="ARBA00031934"/>
    </source>
</evidence>
<evidence type="ECO:0000256" key="1">
    <source>
        <dbReference type="ARBA" id="ARBA00010758"/>
    </source>
</evidence>
<dbReference type="InterPro" id="IPR029058">
    <property type="entry name" value="AB_hydrolase_fold"/>
</dbReference>
<comment type="catalytic activity">
    <reaction evidence="9">
        <text>S-hexadecanoyl-L-cysteinyl-[protein] + H2O = L-cysteinyl-[protein] + hexadecanoate + H(+)</text>
        <dbReference type="Rhea" id="RHEA:19233"/>
        <dbReference type="Rhea" id="RHEA-COMP:10131"/>
        <dbReference type="Rhea" id="RHEA-COMP:11032"/>
        <dbReference type="ChEBI" id="CHEBI:7896"/>
        <dbReference type="ChEBI" id="CHEBI:15377"/>
        <dbReference type="ChEBI" id="CHEBI:15378"/>
        <dbReference type="ChEBI" id="CHEBI:29950"/>
        <dbReference type="ChEBI" id="CHEBI:74151"/>
        <dbReference type="EC" id="3.1.2.22"/>
    </reaction>
    <physiologicalReaction direction="left-to-right" evidence="9">
        <dbReference type="Rhea" id="RHEA:19234"/>
    </physiologicalReaction>
</comment>
<dbReference type="WBParaSite" id="PDA_v2.g15331.t1">
    <property type="protein sequence ID" value="PDA_v2.g15331.t1"/>
    <property type="gene ID" value="PDA_v2.g15331"/>
</dbReference>
<reference evidence="11" key="1">
    <citation type="submission" date="2022-11" db="UniProtKB">
        <authorList>
            <consortium name="WormBaseParasite"/>
        </authorList>
    </citation>
    <scope>IDENTIFICATION</scope>
</reference>
<dbReference type="FunFam" id="3.40.50.1820:FF:000107">
    <property type="entry name" value="Palmitoyl-protein thioesterase 1"/>
    <property type="match status" value="1"/>
</dbReference>
<evidence type="ECO:0000313" key="11">
    <source>
        <dbReference type="WBParaSite" id="PDA_v2.g15331.t1"/>
    </source>
</evidence>
<dbReference type="PRINTS" id="PR00414">
    <property type="entry name" value="PPTHIESTRASE"/>
</dbReference>
<accession>A0A914PI44</accession>
<name>A0A914PI44_9BILA</name>
<sequence>MEHGYLGNMNKLVTEACAIIRYDPKLKNGYNAVGFSQAGLFFRAVAQRCPVPPIKNLISIGGPQQGIFGFPYCPGSTTLCNWVRYALDMGAYLTYVQNRIVQAQYWHDPYQADDYKDKNIFLADLNNEKTQNDEYKKNLQKLENLVLVKFARDQMVVPRESEWFGFYPDENTTVVLDMKQTKLYKEDRIGLKGLKEAGKLKFIAIDGDHLRISNEDFIGKIVKPYLA</sequence>
<evidence type="ECO:0000256" key="4">
    <source>
        <dbReference type="ARBA" id="ARBA00022729"/>
    </source>
</evidence>
<dbReference type="PANTHER" id="PTHR11247">
    <property type="entry name" value="PALMITOYL-PROTEIN THIOESTERASE/DOLICHYLDIPHOSPHATASE 1"/>
    <property type="match status" value="1"/>
</dbReference>
<dbReference type="PANTHER" id="PTHR11247:SF8">
    <property type="entry name" value="PALMITOYL-PROTEIN THIOESTERASE 1"/>
    <property type="match status" value="1"/>
</dbReference>
<keyword evidence="7" id="KW-0325">Glycoprotein</keyword>
<keyword evidence="10" id="KW-1185">Reference proteome</keyword>
<evidence type="ECO:0000256" key="9">
    <source>
        <dbReference type="ARBA" id="ARBA00047409"/>
    </source>
</evidence>